<dbReference type="NCBIfam" id="TIGR01643">
    <property type="entry name" value="YD_repeat_2x"/>
    <property type="match status" value="3"/>
</dbReference>
<evidence type="ECO:0000256" key="2">
    <source>
        <dbReference type="ARBA" id="ARBA00022737"/>
    </source>
</evidence>
<dbReference type="InterPro" id="IPR031325">
    <property type="entry name" value="RHS_repeat"/>
</dbReference>
<feature type="domain" description="Teneurin-like YD-shell" evidence="6">
    <location>
        <begin position="555"/>
        <end position="689"/>
    </location>
</feature>
<feature type="domain" description="Teneurin-like YD-shell" evidence="6">
    <location>
        <begin position="1450"/>
        <end position="1743"/>
    </location>
</feature>
<keyword evidence="2" id="KW-0677">Repeat</keyword>
<dbReference type="InterPro" id="IPR056823">
    <property type="entry name" value="TEN-like_YD-shell"/>
</dbReference>
<feature type="region of interest" description="Disordered" evidence="4">
    <location>
        <begin position="1764"/>
        <end position="1798"/>
    </location>
</feature>
<dbReference type="Pfam" id="PF20148">
    <property type="entry name" value="DUF6531"/>
    <property type="match status" value="1"/>
</dbReference>
<dbReference type="Gene3D" id="2.60.120.260">
    <property type="entry name" value="Galactose-binding domain-like"/>
    <property type="match status" value="1"/>
</dbReference>
<keyword evidence="8" id="KW-1185">Reference proteome</keyword>
<dbReference type="GO" id="GO:0003723">
    <property type="term" value="F:RNA binding"/>
    <property type="evidence" value="ECO:0007669"/>
    <property type="project" value="InterPro"/>
</dbReference>
<reference evidence="7" key="1">
    <citation type="submission" date="2020-09" db="EMBL/GenBank/DDBJ databases">
        <title>A novel bacterium of genus Hazenella, isolated from South China Sea.</title>
        <authorList>
            <person name="Huang H."/>
            <person name="Mo K."/>
            <person name="Hu Y."/>
        </authorList>
    </citation>
    <scope>NUCLEOTIDE SEQUENCE</scope>
    <source>
        <strain evidence="7">IB182357</strain>
    </source>
</reference>
<dbReference type="EMBL" id="JACXAH010000013">
    <property type="protein sequence ID" value="MBD1372701.1"/>
    <property type="molecule type" value="Genomic_DNA"/>
</dbReference>
<name>A0A926N6R6_9BACL</name>
<sequence>MSLRNTIYNKSSKEDLILSKNINKNIFVFELGTNLTPQLTEDGVLTFKDNKNQNVFQLPKPYMYDSNIDPKSGESAFSDKVEYAVERKGSRWILNIIADETWLKSEERVYPIYLDPTVNFNTSAADGDTFISSAYPTTNYENFRESSGYYSLKVGFYDGFTGTNFAYVKQDLSSLSYVEVESATFNIYTAHSYSSSPTRVWLDEVNYGWDATSLTWNKAKDKLTSWNIAHDDVKKGDWARFNVTDTVKKWIGIPPTKSNYGFALHTNGKGKDYWKKFYASENSQNKPYLAVTYKVTKPKAPSVTANANWVGSESGFIDLKWEPVPAATGYYVWIYNGKEYQKFDVGKVTNWSTYNKGIWPTKSEIDSGQYKLHTDGKGAELARDPSPVYNNSGGSYANTGRKNYAIRISAKYPVGETQYSDAVVPVIPERSEDLGTTDFWTFINVPGGVVNAVTGNFVLHASDTGLDGRGLPIPIMRTYNSRSKEKGLFGDGWHFNFSMHVKEDDKGNIILTDDDGTSHQFSKNSDGTYAKPLGLYTTIQKENNGFVMTDKDKSKFFFDATGKLLKAVDADSNTNEIEYNSANQITTIKDASGRKFLFTYNKDGYVETMKDPANHMWSYGYDGDKLTSVTNPENGLLRYEYTNDVLTKVIDKNSTTEKSSFMAFTYADDRLISVINNEGNQTKIQYDVNVRKAVVTDPKGNQQEVSYNISANPEKIVIDPAGLNLIKTYKYDHNNLIEFKDAKANQSGSTKPTNSYKYDLNGNRIESTDHNGTKKYQYVDDQLVKYTDAKGKVYTFTYDGTKKVSSIDPEKLSGGNTYDSFGNIISSTKQLGIAHNILNNGGMEITDDVFTTFPEYYSNAGSNDTGYIALDQNVILTGNQSIRIAPKSNASVHGYKAATQDIPVKPNTTYTLSGHIKTSSLQNANAFFNTLQLNSDKGYVASKPWNDNRFNQLKGTNDWTKRQVTFTTGSDAAFVRVYLEVDHTNDSTSGYAWFDDIQLEEGLNTKFNPINNSSFEENTSSWYRSNGEGTIVSSDAFDGGHSLKLARSTKSSNAQQFVQSIDLNQSTPEPITVSGLSKATSVVNGVEKGPNKDYSIWIDAILEDGSYATDQAMFSVGTHDWQRAAVTIKPKKPIKTARVYLLFRGNNTGYALFDNVRLYEESGITSYEYDEKGNYRIKTTDPLGYTAHATYDELGNELTATDPKGNTWSSQYSPLSRLMAATAPGTGLQINYEYDKNGNIISKKHTNKDQSQTYSTANYAYDVMDRLISSTDALGNVTKFEYDGNGNQTKKINADGAITESTFDKADRQQDIRYNGVVQYQFNYDANGNIIGVQDPTASSNTKFTYDDVNRLTKQENEAGSVLWAYDENDNTKEVSLMNQSNTYKQSYQYNDNNLNTQVIDQWTGKVARFDYNESQLLNSYVLGNGVGTDITQDDNDRVTSIGIGNKDGNKIASFSYEYDANGNRTKATSANGSEMTYAYDEQNQLLTETDSKTQQTIRYIYDALGNRTKKNVTDADGQSVSTQTYSYNALNQLIQVDDRPFVFDKNGNLIDDGEKRYSFDPDGNLTTVKKKSDESLIAKYEYDHIGRRVRSIVAGKTTNFVYAGDSIQVLYETDASNNMTRYYTYNDAGMLISMTTKDKASYYYHYNAHGDVIAVTDQESKVVASYEYDAWGNIIKQEGTFADENPIRYAGYRYDSETGFYYLIARYYDPAMGRFLSLDPEPGDDDDPKSQNLYVYTANNPVMFQDPDGNRFVSKGIGSGGGFRGGGGGGGIGPVRVGGSSPRPSVHNMRNPQAERRAWRKSLGKEKKEVNDNHVRSWTDLNRLPKHVQRSYNAIKNNRYRQVSSGIPRVKGPKWGDYNNDPKNIWAEKLPKEKGLTYKEYDVNPPNIGRDGERFVIGFKNNKPVSSYYTNDHYDSFVRFK</sequence>
<dbReference type="NCBIfam" id="TIGR03696">
    <property type="entry name" value="Rhs_assc_core"/>
    <property type="match status" value="1"/>
</dbReference>
<feature type="compositionally biased region" description="Gly residues" evidence="4">
    <location>
        <begin position="1764"/>
        <end position="1774"/>
    </location>
</feature>
<evidence type="ECO:0000259" key="5">
    <source>
        <dbReference type="Pfam" id="PF20148"/>
    </source>
</evidence>
<dbReference type="Gene3D" id="2.60.120.970">
    <property type="match status" value="1"/>
</dbReference>
<evidence type="ECO:0000313" key="7">
    <source>
        <dbReference type="EMBL" id="MBD1372701.1"/>
    </source>
</evidence>
<dbReference type="RefSeq" id="WP_191142097.1">
    <property type="nucleotide sequence ID" value="NZ_JACXAH010000013.1"/>
</dbReference>
<accession>A0A926N6R6</accession>
<dbReference type="PANTHER" id="PTHR32305:SF17">
    <property type="entry name" value="TRNA NUCLEASE WAPA"/>
    <property type="match status" value="1"/>
</dbReference>
<dbReference type="InterPro" id="IPR006530">
    <property type="entry name" value="YD"/>
</dbReference>
<evidence type="ECO:0000256" key="3">
    <source>
        <dbReference type="ARBA" id="ARBA00022801"/>
    </source>
</evidence>
<dbReference type="PANTHER" id="PTHR32305">
    <property type="match status" value="1"/>
</dbReference>
<keyword evidence="3" id="KW-0378">Hydrolase</keyword>
<evidence type="ECO:0000256" key="4">
    <source>
        <dbReference type="SAM" id="MobiDB-lite"/>
    </source>
</evidence>
<dbReference type="Pfam" id="PF05593">
    <property type="entry name" value="RHS_repeat"/>
    <property type="match status" value="2"/>
</dbReference>
<dbReference type="Gene3D" id="3.10.450.30">
    <property type="entry name" value="Microbial ribonucleases"/>
    <property type="match status" value="1"/>
</dbReference>
<dbReference type="Proteomes" id="UP000661691">
    <property type="component" value="Unassembled WGS sequence"/>
</dbReference>
<dbReference type="SUPFAM" id="SSF53933">
    <property type="entry name" value="Microbial ribonucleases"/>
    <property type="match status" value="1"/>
</dbReference>
<evidence type="ECO:0000259" key="6">
    <source>
        <dbReference type="Pfam" id="PF25023"/>
    </source>
</evidence>
<comment type="caution">
    <text evidence="7">The sequence shown here is derived from an EMBL/GenBank/DDBJ whole genome shotgun (WGS) entry which is preliminary data.</text>
</comment>
<dbReference type="GO" id="GO:0016787">
    <property type="term" value="F:hydrolase activity"/>
    <property type="evidence" value="ECO:0007669"/>
    <property type="project" value="UniProtKB-KW"/>
</dbReference>
<dbReference type="Pfam" id="PF00545">
    <property type="entry name" value="Ribonuclease"/>
    <property type="match status" value="1"/>
</dbReference>
<organism evidence="7 8">
    <name type="scientific">Polycladospora coralii</name>
    <dbReference type="NCBI Taxonomy" id="2771432"/>
    <lineage>
        <taxon>Bacteria</taxon>
        <taxon>Bacillati</taxon>
        <taxon>Bacillota</taxon>
        <taxon>Bacilli</taxon>
        <taxon>Bacillales</taxon>
        <taxon>Thermoactinomycetaceae</taxon>
        <taxon>Polycladospora</taxon>
    </lineage>
</organism>
<protein>
    <submittedName>
        <fullName evidence="7">DNRLRE domain-containing protein</fullName>
    </submittedName>
</protein>
<evidence type="ECO:0000313" key="8">
    <source>
        <dbReference type="Proteomes" id="UP000661691"/>
    </source>
</evidence>
<dbReference type="InterPro" id="IPR000026">
    <property type="entry name" value="N1-like"/>
</dbReference>
<dbReference type="NCBIfam" id="NF033679">
    <property type="entry name" value="DNRLRE_dom"/>
    <property type="match status" value="1"/>
</dbReference>
<feature type="domain" description="DUF6531" evidence="5">
    <location>
        <begin position="449"/>
        <end position="521"/>
    </location>
</feature>
<dbReference type="InterPro" id="IPR022385">
    <property type="entry name" value="Rhs_assc_core"/>
</dbReference>
<evidence type="ECO:0000256" key="1">
    <source>
        <dbReference type="ARBA" id="ARBA00022722"/>
    </source>
</evidence>
<dbReference type="InterPro" id="IPR050708">
    <property type="entry name" value="T6SS_VgrG/RHS"/>
</dbReference>
<feature type="region of interest" description="Disordered" evidence="4">
    <location>
        <begin position="745"/>
        <end position="764"/>
    </location>
</feature>
<dbReference type="InterPro" id="IPR016191">
    <property type="entry name" value="Ribonuclease/ribotoxin"/>
</dbReference>
<keyword evidence="1" id="KW-0540">Nuclease</keyword>
<feature type="compositionally biased region" description="Polar residues" evidence="4">
    <location>
        <begin position="745"/>
        <end position="756"/>
    </location>
</feature>
<proteinExistence type="predicted"/>
<dbReference type="Gene3D" id="2.180.10.10">
    <property type="entry name" value="RHS repeat-associated core"/>
    <property type="match status" value="3"/>
</dbReference>
<dbReference type="Pfam" id="PF25023">
    <property type="entry name" value="TEN_YD-shell"/>
    <property type="match status" value="2"/>
</dbReference>
<gene>
    <name evidence="7" type="ORF">IC620_10070</name>
</gene>
<dbReference type="InterPro" id="IPR045351">
    <property type="entry name" value="DUF6531"/>
</dbReference>
<dbReference type="GO" id="GO:0004521">
    <property type="term" value="F:RNA endonuclease activity"/>
    <property type="evidence" value="ECO:0007669"/>
    <property type="project" value="InterPro"/>
</dbReference>